<dbReference type="eggNOG" id="ENOG502S9BE">
    <property type="taxonomic scope" value="Eukaryota"/>
</dbReference>
<accession>C7YUU6</accession>
<dbReference type="STRING" id="660122.C7YUU6"/>
<proteinExistence type="predicted"/>
<dbReference type="RefSeq" id="XP_003050581.1">
    <property type="nucleotide sequence ID" value="XM_003050535.1"/>
</dbReference>
<dbReference type="AlphaFoldDB" id="C7YUU6"/>
<dbReference type="EMBL" id="GG698900">
    <property type="protein sequence ID" value="EEU44868.1"/>
    <property type="molecule type" value="Genomic_DNA"/>
</dbReference>
<dbReference type="KEGG" id="nhe:NECHADRAFT_85045"/>
<dbReference type="HOGENOM" id="CLU_016575_2_1_1"/>
<evidence type="ECO:0000313" key="1">
    <source>
        <dbReference type="EMBL" id="EEU44868.1"/>
    </source>
</evidence>
<organism evidence="1 2">
    <name type="scientific">Fusarium vanettenii (strain ATCC MYA-4622 / CBS 123669 / FGSC 9596 / NRRL 45880 / 77-13-4)</name>
    <name type="common">Fusarium solani subsp. pisi</name>
    <dbReference type="NCBI Taxonomy" id="660122"/>
    <lineage>
        <taxon>Eukaryota</taxon>
        <taxon>Fungi</taxon>
        <taxon>Dikarya</taxon>
        <taxon>Ascomycota</taxon>
        <taxon>Pezizomycotina</taxon>
        <taxon>Sordariomycetes</taxon>
        <taxon>Hypocreomycetidae</taxon>
        <taxon>Hypocreales</taxon>
        <taxon>Nectriaceae</taxon>
        <taxon>Fusarium</taxon>
        <taxon>Fusarium solani species complex</taxon>
        <taxon>Fusarium vanettenii</taxon>
    </lineage>
</organism>
<dbReference type="GeneID" id="9665704"/>
<dbReference type="OrthoDB" id="5153231at2759"/>
<evidence type="ECO:0000313" key="2">
    <source>
        <dbReference type="Proteomes" id="UP000005206"/>
    </source>
</evidence>
<dbReference type="Proteomes" id="UP000005206">
    <property type="component" value="Chromosome 9"/>
</dbReference>
<sequence length="609" mass="70059">MSFPPSIFRVYQPLPAPSRRADKSIVEDPPSYYASKRCRLCQFSLRDDRFSPAFGFRVNDAFHSRRHRIDGTGSNVVRLFHSSCIKFKRFVITYDLLAVTEHSIGLSELEERQRLKRIQHLLAPKISNLLSAKVPFEVTTMIASYLVRESAIITVKNQSVFSQACDITVKLSEDVYASSSVIDGVRYIKSLHNIDTVQGEGYRLILNANDKGPVYKIRICEDHLGIRFVQFLPPTPGSKKFPEMTGWWRDISPSRFKFSAIRVESDGIKLRRITDASDEEAKFKFPHVGWPTPDYPSNKIDLLLYDYPVRQFAVSRNVRMTYFDCNAPDVTGYTMVCQSHWVSTIHAHGEENDTEFYKEVDACFGDQVHVLIYMPVDQGEYITEIQRRWRGRIGGDFFDLVFKTNRARQTIFGSDKEGLHNLILNPIMKPSQQGSRIYFNKVGPENEPAVRFIASDEAIEEPIRNRQPRPGPRTLDPPHIVRKNPWFTSRCTLERVKDVTLCRDVSLSHRPVIGMLVQYTDGHQECLGEFRFDRALKTIQADQSGGLHIDLQKMEDEESTYVEDVRGFPLGDPSLCPEDESWIEVSWSGTLEWRFRWVDCTVTHIPAVQ</sequence>
<reference evidence="1 2" key="1">
    <citation type="journal article" date="2009" name="PLoS Genet.">
        <title>The genome of Nectria haematococca: contribution of supernumerary chromosomes to gene expansion.</title>
        <authorList>
            <person name="Coleman J.J."/>
            <person name="Rounsley S.D."/>
            <person name="Rodriguez-Carres M."/>
            <person name="Kuo A."/>
            <person name="Wasmann C.C."/>
            <person name="Grimwood J."/>
            <person name="Schmutz J."/>
            <person name="Taga M."/>
            <person name="White G.J."/>
            <person name="Zhou S."/>
            <person name="Schwartz D.C."/>
            <person name="Freitag M."/>
            <person name="Ma L.J."/>
            <person name="Danchin E.G."/>
            <person name="Henrissat B."/>
            <person name="Coutinho P.M."/>
            <person name="Nelson D.R."/>
            <person name="Straney D."/>
            <person name="Napoli C.A."/>
            <person name="Barker B.M."/>
            <person name="Gribskov M."/>
            <person name="Rep M."/>
            <person name="Kroken S."/>
            <person name="Molnar I."/>
            <person name="Rensing C."/>
            <person name="Kennell J.C."/>
            <person name="Zamora J."/>
            <person name="Farman M.L."/>
            <person name="Selker E.U."/>
            <person name="Salamov A."/>
            <person name="Shapiro H."/>
            <person name="Pangilinan J."/>
            <person name="Lindquist E."/>
            <person name="Lamers C."/>
            <person name="Grigoriev I.V."/>
            <person name="Geiser D.M."/>
            <person name="Covert S.F."/>
            <person name="Temporini E."/>
            <person name="Vanetten H.D."/>
        </authorList>
    </citation>
    <scope>NUCLEOTIDE SEQUENCE [LARGE SCALE GENOMIC DNA]</scope>
    <source>
        <strain evidence="2">ATCC MYA-4622 / CBS 123669 / FGSC 9596 / NRRL 45880 / 77-13-4</strain>
    </source>
</reference>
<name>C7YUU6_FUSV7</name>
<keyword evidence="2" id="KW-1185">Reference proteome</keyword>
<dbReference type="InParanoid" id="C7YUU6"/>
<protein>
    <submittedName>
        <fullName evidence="1">Uncharacterized protein</fullName>
    </submittedName>
</protein>
<dbReference type="VEuPathDB" id="FungiDB:NECHADRAFT_85045"/>
<gene>
    <name evidence="1" type="ORF">NECHADRAFT_85045</name>
</gene>
<dbReference type="OMA" id="WIFFPIN"/>